<keyword evidence="2" id="KW-1185">Reference proteome</keyword>
<dbReference type="RefSeq" id="WP_154370719.1">
    <property type="nucleotide sequence ID" value="NZ_WKJJ01000001.1"/>
</dbReference>
<organism evidence="1 2">
    <name type="scientific">Pseudoduganella rivuli</name>
    <dbReference type="NCBI Taxonomy" id="2666085"/>
    <lineage>
        <taxon>Bacteria</taxon>
        <taxon>Pseudomonadati</taxon>
        <taxon>Pseudomonadota</taxon>
        <taxon>Betaproteobacteria</taxon>
        <taxon>Burkholderiales</taxon>
        <taxon>Oxalobacteraceae</taxon>
        <taxon>Telluria group</taxon>
        <taxon>Pseudoduganella</taxon>
    </lineage>
</organism>
<proteinExistence type="predicted"/>
<protein>
    <submittedName>
        <fullName evidence="1">Uncharacterized protein</fullName>
    </submittedName>
</protein>
<name>A0A7X2II33_9BURK</name>
<evidence type="ECO:0000313" key="1">
    <source>
        <dbReference type="EMBL" id="MRV70220.1"/>
    </source>
</evidence>
<dbReference type="Proteomes" id="UP000446768">
    <property type="component" value="Unassembled WGS sequence"/>
</dbReference>
<gene>
    <name evidence="1" type="ORF">GJ700_00600</name>
</gene>
<comment type="caution">
    <text evidence="1">The sequence shown here is derived from an EMBL/GenBank/DDBJ whole genome shotgun (WGS) entry which is preliminary data.</text>
</comment>
<sequence length="101" mass="11442">MLTVTDQFQLSGIGLVVMPDFSVPERWANVEETVLIETPGGRRELLAQFRQTHFRILDVTAPLDRRWRVVLCFPTGTKEQVPVGSVVYVSHKTKNALLPTH</sequence>
<dbReference type="AlphaFoldDB" id="A0A7X2II33"/>
<accession>A0A7X2II33</accession>
<reference evidence="1 2" key="1">
    <citation type="submission" date="2019-11" db="EMBL/GenBank/DDBJ databases">
        <title>Novel species isolated from a subtropical stream in China.</title>
        <authorList>
            <person name="Lu H."/>
        </authorList>
    </citation>
    <scope>NUCLEOTIDE SEQUENCE [LARGE SCALE GENOMIC DNA]</scope>
    <source>
        <strain evidence="1 2">FT92W</strain>
    </source>
</reference>
<dbReference type="EMBL" id="WKJJ01000001">
    <property type="protein sequence ID" value="MRV70220.1"/>
    <property type="molecule type" value="Genomic_DNA"/>
</dbReference>
<evidence type="ECO:0000313" key="2">
    <source>
        <dbReference type="Proteomes" id="UP000446768"/>
    </source>
</evidence>